<dbReference type="EMBL" id="SNRW01013109">
    <property type="protein sequence ID" value="KAA6372989.1"/>
    <property type="molecule type" value="Genomic_DNA"/>
</dbReference>
<sequence length="64" mass="7195">YAVVVIGTVKGHSEADFASAGYGMATPSGYRTVFDTTWGEKGYFQTYVRFQNSNIEEIFIQEMK</sequence>
<comment type="caution">
    <text evidence="1">The sequence shown here is derived from an EMBL/GenBank/DDBJ whole genome shotgun (WGS) entry which is preliminary data.</text>
</comment>
<keyword evidence="1" id="KW-0670">Pyruvate</keyword>
<evidence type="ECO:0000313" key="1">
    <source>
        <dbReference type="EMBL" id="KAA6372989.1"/>
    </source>
</evidence>
<organism evidence="1 2">
    <name type="scientific">Streblomastix strix</name>
    <dbReference type="NCBI Taxonomy" id="222440"/>
    <lineage>
        <taxon>Eukaryota</taxon>
        <taxon>Metamonada</taxon>
        <taxon>Preaxostyla</taxon>
        <taxon>Oxymonadida</taxon>
        <taxon>Streblomastigidae</taxon>
        <taxon>Streblomastix</taxon>
    </lineage>
</organism>
<gene>
    <name evidence="1" type="ORF">EZS28_031482</name>
</gene>
<accession>A0A5J4URH9</accession>
<feature type="non-terminal residue" evidence="1">
    <location>
        <position position="1"/>
    </location>
</feature>
<name>A0A5J4URH9_9EUKA</name>
<dbReference type="OrthoDB" id="196847at2759"/>
<dbReference type="Proteomes" id="UP000324800">
    <property type="component" value="Unassembled WGS sequence"/>
</dbReference>
<protein>
    <submittedName>
        <fullName evidence="1">Pyruvate carboxylase</fullName>
    </submittedName>
</protein>
<reference evidence="1 2" key="1">
    <citation type="submission" date="2019-03" db="EMBL/GenBank/DDBJ databases">
        <title>Single cell metagenomics reveals metabolic interactions within the superorganism composed of flagellate Streblomastix strix and complex community of Bacteroidetes bacteria on its surface.</title>
        <authorList>
            <person name="Treitli S.C."/>
            <person name="Kolisko M."/>
            <person name="Husnik F."/>
            <person name="Keeling P."/>
            <person name="Hampl V."/>
        </authorList>
    </citation>
    <scope>NUCLEOTIDE SEQUENCE [LARGE SCALE GENOMIC DNA]</scope>
    <source>
        <strain evidence="1">ST1C</strain>
    </source>
</reference>
<dbReference type="AlphaFoldDB" id="A0A5J4URH9"/>
<proteinExistence type="predicted"/>
<evidence type="ECO:0000313" key="2">
    <source>
        <dbReference type="Proteomes" id="UP000324800"/>
    </source>
</evidence>